<evidence type="ECO:0000259" key="12">
    <source>
        <dbReference type="Pfam" id="PF02768"/>
    </source>
</evidence>
<keyword evidence="6 9" id="KW-0235">DNA replication</keyword>
<keyword evidence="7 9" id="KW-0239">DNA-directed DNA polymerase</keyword>
<dbReference type="SUPFAM" id="SSF55979">
    <property type="entry name" value="DNA clamp"/>
    <property type="match status" value="3"/>
</dbReference>
<feature type="domain" description="DNA polymerase III beta sliding clamp central" evidence="11">
    <location>
        <begin position="129"/>
        <end position="245"/>
    </location>
</feature>
<keyword evidence="4 9" id="KW-0808">Transferase</keyword>
<dbReference type="Gene3D" id="3.70.10.10">
    <property type="match status" value="1"/>
</dbReference>
<dbReference type="InterPro" id="IPR022634">
    <property type="entry name" value="DNA_polIII_beta_N"/>
</dbReference>
<proteinExistence type="inferred from homology"/>
<gene>
    <name evidence="13" type="ORF">A3B13_00710</name>
</gene>
<dbReference type="NCBIfam" id="TIGR00663">
    <property type="entry name" value="dnan"/>
    <property type="match status" value="1"/>
</dbReference>
<sequence>MKIVVIKNNLKDGLSAIGRIAGENLQLPILKNVLLETLENKIVLTATNLEIAIKFAVSGKVIENGSAAVPVGILSNIISSIPSERLNVESKKGVVEIKTDNYQAVVNSSPSDEFPLIPKIKNNENYLELESGALKEAISQVTAASQFSELRPELNCVFMEYSVDNLRMAATDSSRLAEKNLSGSQFSSTIPEPFSFLLPIPSSQELSRILGDEGKVRIYHDENQVLFKTEQWELFSRLLEGAFPDYKQIVPKKYGAEITVSREEFINSLKLSGIFSVKNNEIRIKILENKKALEISSSDQSVGENSYLLPARIEGSAKEICFNWKYLSDGLRAAKSEEIFFGVNDDNKPSIIKSPKDASYFYIVMPILKA</sequence>
<comment type="caution">
    <text evidence="13">The sequence shown here is derived from an EMBL/GenBank/DDBJ whole genome shotgun (WGS) entry which is preliminary data.</text>
</comment>
<reference evidence="13 14" key="1">
    <citation type="journal article" date="2016" name="Nat. Commun.">
        <title>Thousands of microbial genomes shed light on interconnected biogeochemical processes in an aquifer system.</title>
        <authorList>
            <person name="Anantharaman K."/>
            <person name="Brown C.T."/>
            <person name="Hug L.A."/>
            <person name="Sharon I."/>
            <person name="Castelle C.J."/>
            <person name="Probst A.J."/>
            <person name="Thomas B.C."/>
            <person name="Singh A."/>
            <person name="Wilkins M.J."/>
            <person name="Karaoz U."/>
            <person name="Brodie E.L."/>
            <person name="Williams K.H."/>
            <person name="Hubbard S.S."/>
            <person name="Banfield J.F."/>
        </authorList>
    </citation>
    <scope>NUCLEOTIDE SEQUENCE [LARGE SCALE GENOMIC DNA]</scope>
</reference>
<dbReference type="GO" id="GO:0009360">
    <property type="term" value="C:DNA polymerase III complex"/>
    <property type="evidence" value="ECO:0007669"/>
    <property type="project" value="InterPro"/>
</dbReference>
<dbReference type="Pfam" id="PF02767">
    <property type="entry name" value="DNA_pol3_beta_2"/>
    <property type="match status" value="1"/>
</dbReference>
<dbReference type="GO" id="GO:0003677">
    <property type="term" value="F:DNA binding"/>
    <property type="evidence" value="ECO:0007669"/>
    <property type="project" value="UniProtKB-UniRule"/>
</dbReference>
<evidence type="ECO:0000259" key="11">
    <source>
        <dbReference type="Pfam" id="PF02767"/>
    </source>
</evidence>
<dbReference type="CDD" id="cd00140">
    <property type="entry name" value="beta_clamp"/>
    <property type="match status" value="1"/>
</dbReference>
<keyword evidence="8" id="KW-0238">DNA-binding</keyword>
<comment type="subunit">
    <text evidence="9">Forms a ring-shaped head-to-tail homodimer around DNA.</text>
</comment>
<evidence type="ECO:0000256" key="1">
    <source>
        <dbReference type="ARBA" id="ARBA00004496"/>
    </source>
</evidence>
<protein>
    <recommendedName>
        <fullName evidence="9">Beta sliding clamp</fullName>
    </recommendedName>
</protein>
<dbReference type="GO" id="GO:0005737">
    <property type="term" value="C:cytoplasm"/>
    <property type="evidence" value="ECO:0007669"/>
    <property type="project" value="UniProtKB-SubCell"/>
</dbReference>
<dbReference type="STRING" id="1798649.A3B13_00710"/>
<dbReference type="PANTHER" id="PTHR30478:SF0">
    <property type="entry name" value="BETA SLIDING CLAMP"/>
    <property type="match status" value="1"/>
</dbReference>
<dbReference type="Pfam" id="PF00712">
    <property type="entry name" value="DNA_pol3_beta"/>
    <property type="match status" value="1"/>
</dbReference>
<accession>A0A1G2CC42</accession>
<feature type="domain" description="DNA polymerase III beta sliding clamp N-terminal" evidence="10">
    <location>
        <begin position="1"/>
        <end position="118"/>
    </location>
</feature>
<dbReference type="Pfam" id="PF02768">
    <property type="entry name" value="DNA_pol3_beta_3"/>
    <property type="match status" value="1"/>
</dbReference>
<dbReference type="AlphaFoldDB" id="A0A1G2CC42"/>
<dbReference type="Proteomes" id="UP000176287">
    <property type="component" value="Unassembled WGS sequence"/>
</dbReference>
<keyword evidence="5 9" id="KW-0548">Nucleotidyltransferase</keyword>
<dbReference type="InterPro" id="IPR022635">
    <property type="entry name" value="DNA_polIII_beta_C"/>
</dbReference>
<dbReference type="Gene3D" id="3.10.150.10">
    <property type="entry name" value="DNA Polymerase III, subunit A, domain 2"/>
    <property type="match status" value="1"/>
</dbReference>
<dbReference type="GO" id="GO:0006271">
    <property type="term" value="P:DNA strand elongation involved in DNA replication"/>
    <property type="evidence" value="ECO:0007669"/>
    <property type="project" value="TreeGrafter"/>
</dbReference>
<evidence type="ECO:0000313" key="13">
    <source>
        <dbReference type="EMBL" id="OGY98948.1"/>
    </source>
</evidence>
<dbReference type="InterPro" id="IPR046938">
    <property type="entry name" value="DNA_clamp_sf"/>
</dbReference>
<organism evidence="13 14">
    <name type="scientific">Candidatus Liptonbacteria bacterium RIFCSPLOWO2_01_FULL_45_15</name>
    <dbReference type="NCBI Taxonomy" id="1798649"/>
    <lineage>
        <taxon>Bacteria</taxon>
        <taxon>Candidatus Liptoniibacteriota</taxon>
    </lineage>
</organism>
<feature type="domain" description="DNA polymerase III beta sliding clamp C-terminal" evidence="12">
    <location>
        <begin position="247"/>
        <end position="367"/>
    </location>
</feature>
<comment type="similarity">
    <text evidence="2 9">Belongs to the beta sliding clamp family.</text>
</comment>
<evidence type="ECO:0000256" key="8">
    <source>
        <dbReference type="ARBA" id="ARBA00023125"/>
    </source>
</evidence>
<evidence type="ECO:0000256" key="6">
    <source>
        <dbReference type="ARBA" id="ARBA00022705"/>
    </source>
</evidence>
<evidence type="ECO:0000256" key="5">
    <source>
        <dbReference type="ARBA" id="ARBA00022695"/>
    </source>
</evidence>
<evidence type="ECO:0000256" key="2">
    <source>
        <dbReference type="ARBA" id="ARBA00010752"/>
    </source>
</evidence>
<dbReference type="GO" id="GO:0003887">
    <property type="term" value="F:DNA-directed DNA polymerase activity"/>
    <property type="evidence" value="ECO:0007669"/>
    <property type="project" value="UniProtKB-UniRule"/>
</dbReference>
<evidence type="ECO:0000313" key="14">
    <source>
        <dbReference type="Proteomes" id="UP000176287"/>
    </source>
</evidence>
<dbReference type="PANTHER" id="PTHR30478">
    <property type="entry name" value="DNA POLYMERASE III SUBUNIT BETA"/>
    <property type="match status" value="1"/>
</dbReference>
<dbReference type="InterPro" id="IPR001001">
    <property type="entry name" value="DNA_polIII_beta"/>
</dbReference>
<evidence type="ECO:0000256" key="7">
    <source>
        <dbReference type="ARBA" id="ARBA00022932"/>
    </source>
</evidence>
<evidence type="ECO:0000259" key="10">
    <source>
        <dbReference type="Pfam" id="PF00712"/>
    </source>
</evidence>
<dbReference type="SMART" id="SM00480">
    <property type="entry name" value="POL3Bc"/>
    <property type="match status" value="1"/>
</dbReference>
<name>A0A1G2CC42_9BACT</name>
<dbReference type="EMBL" id="MHKZ01000048">
    <property type="protein sequence ID" value="OGY98948.1"/>
    <property type="molecule type" value="Genomic_DNA"/>
</dbReference>
<evidence type="ECO:0000256" key="3">
    <source>
        <dbReference type="ARBA" id="ARBA00022490"/>
    </source>
</evidence>
<comment type="subcellular location">
    <subcellularLocation>
        <location evidence="1 9">Cytoplasm</location>
    </subcellularLocation>
</comment>
<dbReference type="GO" id="GO:0008408">
    <property type="term" value="F:3'-5' exonuclease activity"/>
    <property type="evidence" value="ECO:0007669"/>
    <property type="project" value="InterPro"/>
</dbReference>
<dbReference type="PIRSF" id="PIRSF000804">
    <property type="entry name" value="DNA_pol_III_b"/>
    <property type="match status" value="1"/>
</dbReference>
<evidence type="ECO:0000256" key="9">
    <source>
        <dbReference type="PIRNR" id="PIRNR000804"/>
    </source>
</evidence>
<dbReference type="InterPro" id="IPR022637">
    <property type="entry name" value="DNA_polIII_beta_cen"/>
</dbReference>
<evidence type="ECO:0000256" key="4">
    <source>
        <dbReference type="ARBA" id="ARBA00022679"/>
    </source>
</evidence>
<comment type="function">
    <text evidence="9">Confers DNA tethering and processivity to DNA polymerases and other proteins. Acts as a clamp, forming a ring around DNA (a reaction catalyzed by the clamp-loading complex) which diffuses in an ATP-independent manner freely and bidirectionally along dsDNA. Initially characterized for its ability to contact the catalytic subunit of DNA polymerase III (Pol III), a complex, multichain enzyme responsible for most of the replicative synthesis in bacteria; Pol III exhibits 3'-5' exonuclease proofreading activity. The beta chain is required for initiation of replication as well as for processivity of DNA replication.</text>
</comment>
<keyword evidence="3 9" id="KW-0963">Cytoplasm</keyword>